<feature type="transmembrane region" description="Helical" evidence="1">
    <location>
        <begin position="237"/>
        <end position="257"/>
    </location>
</feature>
<keyword evidence="1" id="KW-1133">Transmembrane helix</keyword>
<evidence type="ECO:0000256" key="1">
    <source>
        <dbReference type="SAM" id="Phobius"/>
    </source>
</evidence>
<feature type="transmembrane region" description="Helical" evidence="1">
    <location>
        <begin position="155"/>
        <end position="180"/>
    </location>
</feature>
<reference evidence="3" key="2">
    <citation type="journal article" date="2016" name="Sci. Rep.">
        <title>Dictyocaulus viviparus genome, variome and transcriptome elucidate lungworm biology and support future intervention.</title>
        <authorList>
            <person name="McNulty S.N."/>
            <person name="Strube C."/>
            <person name="Rosa B.A."/>
            <person name="Martin J.C."/>
            <person name="Tyagi R."/>
            <person name="Choi Y.J."/>
            <person name="Wang Q."/>
            <person name="Hallsworth Pepin K."/>
            <person name="Zhang X."/>
            <person name="Ozersky P."/>
            <person name="Wilson R.K."/>
            <person name="Sternberg P.W."/>
            <person name="Gasser R.B."/>
            <person name="Mitreva M."/>
        </authorList>
    </citation>
    <scope>NUCLEOTIDE SEQUENCE [LARGE SCALE GENOMIC DNA]</scope>
    <source>
        <strain evidence="3">HannoverDv2000</strain>
    </source>
</reference>
<dbReference type="Proteomes" id="UP000053766">
    <property type="component" value="Unassembled WGS sequence"/>
</dbReference>
<dbReference type="PANTHER" id="PTHR23021">
    <property type="entry name" value="SERPENTINE RECEPTOR, CLASS T"/>
    <property type="match status" value="1"/>
</dbReference>
<evidence type="ECO:0008006" key="4">
    <source>
        <dbReference type="Google" id="ProtNLM"/>
    </source>
</evidence>
<dbReference type="Pfam" id="PF10321">
    <property type="entry name" value="7TM_GPCR_Srt"/>
    <property type="match status" value="2"/>
</dbReference>
<keyword evidence="3" id="KW-1185">Reference proteome</keyword>
<dbReference type="OrthoDB" id="5875846at2759"/>
<organism evidence="2 3">
    <name type="scientific">Dictyocaulus viviparus</name>
    <name type="common">Bovine lungworm</name>
    <dbReference type="NCBI Taxonomy" id="29172"/>
    <lineage>
        <taxon>Eukaryota</taxon>
        <taxon>Metazoa</taxon>
        <taxon>Ecdysozoa</taxon>
        <taxon>Nematoda</taxon>
        <taxon>Chromadorea</taxon>
        <taxon>Rhabditida</taxon>
        <taxon>Rhabditina</taxon>
        <taxon>Rhabditomorpha</taxon>
        <taxon>Strongyloidea</taxon>
        <taxon>Metastrongylidae</taxon>
        <taxon>Dictyocaulus</taxon>
    </lineage>
</organism>
<accession>A0A0D8XRN7</accession>
<dbReference type="InterPro" id="IPR019425">
    <property type="entry name" value="7TM_GPCR_serpentine_rcpt_Srt"/>
</dbReference>
<keyword evidence="1" id="KW-0472">Membrane</keyword>
<dbReference type="EMBL" id="KN716313">
    <property type="protein sequence ID" value="KJH47318.1"/>
    <property type="molecule type" value="Genomic_DNA"/>
</dbReference>
<gene>
    <name evidence="2" type="ORF">DICVIV_06619</name>
</gene>
<keyword evidence="1" id="KW-0812">Transmembrane</keyword>
<sequence>MSVMLGGERDKERGSSTGIGLDLDLMLEDNLRFLIIYYKEAVEFFDEDFLLLPSNASISAMLTSRTPLTALEMKPTFRGSHKYSENTRATYAKTLVLCCSSSRTVQQQAFHKSSTLTYLLSYQKMEWFIQAHGIVEDIPNYNCTYSNRKSGYVNYYIATSFLIYGIVTEIVYSIVMVVMLQKQQRHLSCYKIMIALDIGEHLHPFAVLSYIPPSFIPLAAHPNQFIMHSNVDEQRASVFDMAAISLNTLLTGYFFIVGANYCYTPTLTFITGTIALGELVLNVIKRVI</sequence>
<dbReference type="PANTHER" id="PTHR23021:SF11">
    <property type="entry name" value="SERPENTINE RECEPTOR, CLASS T"/>
    <property type="match status" value="1"/>
</dbReference>
<dbReference type="AlphaFoldDB" id="A0A0D8XRN7"/>
<evidence type="ECO:0000313" key="2">
    <source>
        <dbReference type="EMBL" id="KJH47318.1"/>
    </source>
</evidence>
<protein>
    <recommendedName>
        <fullName evidence="4">G protein-coupled receptor</fullName>
    </recommendedName>
</protein>
<name>A0A0D8XRN7_DICVI</name>
<evidence type="ECO:0000313" key="3">
    <source>
        <dbReference type="Proteomes" id="UP000053766"/>
    </source>
</evidence>
<reference evidence="2 3" key="1">
    <citation type="submission" date="2013-11" db="EMBL/GenBank/DDBJ databases">
        <title>Draft genome of the bovine lungworm Dictyocaulus viviparus.</title>
        <authorList>
            <person name="Mitreva M."/>
        </authorList>
    </citation>
    <scope>NUCLEOTIDE SEQUENCE [LARGE SCALE GENOMIC DNA]</scope>
    <source>
        <strain evidence="2 3">HannoverDv2000</strain>
    </source>
</reference>
<feature type="transmembrane region" description="Helical" evidence="1">
    <location>
        <begin position="263"/>
        <end position="284"/>
    </location>
</feature>
<proteinExistence type="predicted"/>